<accession>A0A3A8EMS4</accession>
<dbReference type="RefSeq" id="WP_120368665.1">
    <property type="nucleotide sequence ID" value="NZ_LXGN01000045.1"/>
</dbReference>
<comment type="caution">
    <text evidence="2">The sequence shown here is derived from an EMBL/GenBank/DDBJ whole genome shotgun (WGS) entry which is preliminary data.</text>
</comment>
<keyword evidence="3" id="KW-1185">Reference proteome</keyword>
<dbReference type="OrthoDB" id="6074716at2"/>
<feature type="signal peptide" evidence="1">
    <location>
        <begin position="1"/>
        <end position="29"/>
    </location>
</feature>
<dbReference type="AlphaFoldDB" id="A0A3A8EMS4"/>
<sequence>MTAITYTVNFKKTVLASVIGLFLSQSCFALQEISDESLSETTGEGIAVLPQNFSFQFNGADNTSGAGYIHIIPVGPLTPQSLNTNKDKDANGNDIINSSDLAVGKADIYLYGLALSQANNSKSSTITSSDWNTRFGKDIVSWGTAENPWIIKVATEKNVPNFSATSPTDSGKGDISYLSIEAPLYNKVLPTTDELGAGAYNLKLGLWGDLLVRDPSKIEGDSAQFQLGQMYGSASDATRANRLRLQAVLNGFSLNGTNLKLFQTLGGATNTGGMSTSYNNTLGLTGVMRLNTGDSSTLRGTATSTTTKGGETTNLLYPVSGSTTPNPNSGCDASLTSFANGRCTTQERVIQRTDITTTTWKAPILTNVLRLSTREKSGYEQGLITTPAIDSSSTMPTFDDSEGLFLYNVNANLVLGNLYQPVTLGVASDGKNIVLEIARIPNKQDIYSKVYTRYAGDTGDSGVTYSGSTCNIYKCGSELTLGGVTYQGANATHSSITIGSTNYDAINNLLTASSDIGAVGISFGATVDGTGIYNKTVQQVQSQGRRWTTTLKCSSNWLGCTSGPDIRTDAWQAWGTYPTSGTGWYNVDRTTISTPQVVSTNGVAGMPTNAIVQQSAPSNNFGSAAIDGLLIQHMKITTKGL</sequence>
<gene>
    <name evidence="2" type="ORF">D7V21_00920</name>
</gene>
<dbReference type="Proteomes" id="UP000269001">
    <property type="component" value="Unassembled WGS sequence"/>
</dbReference>
<name>A0A3A8EMS4_9GAMM</name>
<evidence type="ECO:0000313" key="3">
    <source>
        <dbReference type="Proteomes" id="UP000269001"/>
    </source>
</evidence>
<keyword evidence="1" id="KW-0732">Signal</keyword>
<evidence type="ECO:0000313" key="2">
    <source>
        <dbReference type="EMBL" id="RKG36192.1"/>
    </source>
</evidence>
<feature type="chain" id="PRO_5017325947" evidence="1">
    <location>
        <begin position="30"/>
        <end position="641"/>
    </location>
</feature>
<organism evidence="2 3">
    <name type="scientific">Acinetobacter guerrae</name>
    <dbReference type="NCBI Taxonomy" id="1843371"/>
    <lineage>
        <taxon>Bacteria</taxon>
        <taxon>Pseudomonadati</taxon>
        <taxon>Pseudomonadota</taxon>
        <taxon>Gammaproteobacteria</taxon>
        <taxon>Moraxellales</taxon>
        <taxon>Moraxellaceae</taxon>
        <taxon>Acinetobacter</taxon>
    </lineage>
</organism>
<dbReference type="EMBL" id="RAXU01000001">
    <property type="protein sequence ID" value="RKG36192.1"/>
    <property type="molecule type" value="Genomic_DNA"/>
</dbReference>
<protein>
    <submittedName>
        <fullName evidence="2">Uncharacterized protein</fullName>
    </submittedName>
</protein>
<evidence type="ECO:0000256" key="1">
    <source>
        <dbReference type="SAM" id="SignalP"/>
    </source>
</evidence>
<reference evidence="2 3" key="1">
    <citation type="submission" date="2018-09" db="EMBL/GenBank/DDBJ databases">
        <title>The draft genome of Acinetobacter spp. strains.</title>
        <authorList>
            <person name="Qin J."/>
            <person name="Feng Y."/>
            <person name="Zong Z."/>
        </authorList>
    </citation>
    <scope>NUCLEOTIDE SEQUENCE [LARGE SCALE GENOMIC DNA]</scope>
    <source>
        <strain evidence="2 3">WCHAc060096</strain>
    </source>
</reference>
<proteinExistence type="predicted"/>